<reference evidence="2 3" key="1">
    <citation type="journal article" date="2019" name="Sci. Rep.">
        <title>Comparative genomics of chytrid fungi reveal insights into the obligate biotrophic and pathogenic lifestyle of Synchytrium endobioticum.</title>
        <authorList>
            <person name="van de Vossenberg B.T.L.H."/>
            <person name="Warris S."/>
            <person name="Nguyen H.D.T."/>
            <person name="van Gent-Pelzer M.P.E."/>
            <person name="Joly D.L."/>
            <person name="van de Geest H.C."/>
            <person name="Bonants P.J.M."/>
            <person name="Smith D.S."/>
            <person name="Levesque C.A."/>
            <person name="van der Lee T.A.J."/>
        </authorList>
    </citation>
    <scope>NUCLEOTIDE SEQUENCE [LARGE SCALE GENOMIC DNA]</scope>
    <source>
        <strain evidence="2 3">CBS 675.73</strain>
    </source>
</reference>
<dbReference type="Pfam" id="PF15786">
    <property type="entry name" value="PET117"/>
    <property type="match status" value="1"/>
</dbReference>
<sequence>MSLWQSASKQARSTFLGSIAFTTITIVTVFKLKEYEFDVRRKGIIRDDERRKQLIENSIEYERNEALQQRLALEQNVTVTSN</sequence>
<dbReference type="AlphaFoldDB" id="A0A507FI99"/>
<proteinExistence type="predicted"/>
<gene>
    <name evidence="2" type="ORF">CcCBS67573_g03944</name>
</gene>
<feature type="transmembrane region" description="Helical" evidence="1">
    <location>
        <begin position="12"/>
        <end position="32"/>
    </location>
</feature>
<dbReference type="OrthoDB" id="76305at2759"/>
<dbReference type="Proteomes" id="UP000320333">
    <property type="component" value="Unassembled WGS sequence"/>
</dbReference>
<evidence type="ECO:0000256" key="1">
    <source>
        <dbReference type="SAM" id="Phobius"/>
    </source>
</evidence>
<name>A0A507FI99_9FUNG</name>
<protein>
    <submittedName>
        <fullName evidence="2">Uncharacterized protein</fullName>
    </submittedName>
</protein>
<keyword evidence="3" id="KW-1185">Reference proteome</keyword>
<evidence type="ECO:0000313" key="2">
    <source>
        <dbReference type="EMBL" id="TPX74797.1"/>
    </source>
</evidence>
<organism evidence="2 3">
    <name type="scientific">Chytriomyces confervae</name>
    <dbReference type="NCBI Taxonomy" id="246404"/>
    <lineage>
        <taxon>Eukaryota</taxon>
        <taxon>Fungi</taxon>
        <taxon>Fungi incertae sedis</taxon>
        <taxon>Chytridiomycota</taxon>
        <taxon>Chytridiomycota incertae sedis</taxon>
        <taxon>Chytridiomycetes</taxon>
        <taxon>Chytridiales</taxon>
        <taxon>Chytriomycetaceae</taxon>
        <taxon>Chytriomyces</taxon>
    </lineage>
</organism>
<keyword evidence="1" id="KW-0812">Transmembrane</keyword>
<dbReference type="EMBL" id="QEAP01000108">
    <property type="protein sequence ID" value="TPX74797.1"/>
    <property type="molecule type" value="Genomic_DNA"/>
</dbReference>
<accession>A0A507FI99</accession>
<dbReference type="STRING" id="246404.A0A507FI99"/>
<dbReference type="InterPro" id="IPR031568">
    <property type="entry name" value="Pet117"/>
</dbReference>
<keyword evidence="1" id="KW-1133">Transmembrane helix</keyword>
<evidence type="ECO:0000313" key="3">
    <source>
        <dbReference type="Proteomes" id="UP000320333"/>
    </source>
</evidence>
<keyword evidence="1" id="KW-0472">Membrane</keyword>
<comment type="caution">
    <text evidence="2">The sequence shown here is derived from an EMBL/GenBank/DDBJ whole genome shotgun (WGS) entry which is preliminary data.</text>
</comment>